<evidence type="ECO:0000256" key="1">
    <source>
        <dbReference type="ARBA" id="ARBA00004141"/>
    </source>
</evidence>
<protein>
    <recommendedName>
        <fullName evidence="2">chitin synthase</fullName>
        <ecNumber evidence="2">2.4.1.16</ecNumber>
    </recommendedName>
</protein>
<keyword evidence="5 7" id="KW-1133">Transmembrane helix</keyword>
<evidence type="ECO:0000256" key="6">
    <source>
        <dbReference type="ARBA" id="ARBA00023136"/>
    </source>
</evidence>
<evidence type="ECO:0000313" key="9">
    <source>
        <dbReference type="Proteomes" id="UP001217089"/>
    </source>
</evidence>
<keyword evidence="3" id="KW-0808">Transferase</keyword>
<evidence type="ECO:0000256" key="3">
    <source>
        <dbReference type="ARBA" id="ARBA00022676"/>
    </source>
</evidence>
<gene>
    <name evidence="8" type="ORF">KUTeg_008114</name>
</gene>
<feature type="transmembrane region" description="Helical" evidence="7">
    <location>
        <begin position="470"/>
        <end position="490"/>
    </location>
</feature>
<dbReference type="Gene3D" id="3.90.550.10">
    <property type="entry name" value="Spore Coat Polysaccharide Biosynthesis Protein SpsA, Chain A"/>
    <property type="match status" value="1"/>
</dbReference>
<keyword evidence="6 7" id="KW-0472">Membrane</keyword>
<accession>A0ABQ9F869</accession>
<reference evidence="8 9" key="1">
    <citation type="submission" date="2022-12" db="EMBL/GenBank/DDBJ databases">
        <title>Chromosome-level genome of Tegillarca granosa.</title>
        <authorList>
            <person name="Kim J."/>
        </authorList>
    </citation>
    <scope>NUCLEOTIDE SEQUENCE [LARGE SCALE GENOMIC DNA]</scope>
    <source>
        <strain evidence="8">Teg-2019</strain>
        <tissue evidence="8">Adductor muscle</tissue>
    </source>
</reference>
<dbReference type="EMBL" id="JARBDR010000342">
    <property type="protein sequence ID" value="KAJ8313553.1"/>
    <property type="molecule type" value="Genomic_DNA"/>
</dbReference>
<name>A0ABQ9F869_TEGGR</name>
<proteinExistence type="predicted"/>
<keyword evidence="4 7" id="KW-0812">Transmembrane</keyword>
<evidence type="ECO:0000256" key="4">
    <source>
        <dbReference type="ARBA" id="ARBA00022692"/>
    </source>
</evidence>
<dbReference type="PANTHER" id="PTHR22914:SF41">
    <property type="entry name" value="CHITIN SYNTHASE 7"/>
    <property type="match status" value="1"/>
</dbReference>
<keyword evidence="9" id="KW-1185">Reference proteome</keyword>
<feature type="transmembrane region" description="Helical" evidence="7">
    <location>
        <begin position="576"/>
        <end position="596"/>
    </location>
</feature>
<feature type="transmembrane region" description="Helical" evidence="7">
    <location>
        <begin position="510"/>
        <end position="531"/>
    </location>
</feature>
<evidence type="ECO:0000256" key="2">
    <source>
        <dbReference type="ARBA" id="ARBA00012543"/>
    </source>
</evidence>
<comment type="subcellular location">
    <subcellularLocation>
        <location evidence="1">Membrane</location>
        <topology evidence="1">Multi-pass membrane protein</topology>
    </subcellularLocation>
</comment>
<organism evidence="8 9">
    <name type="scientific">Tegillarca granosa</name>
    <name type="common">Malaysian cockle</name>
    <name type="synonym">Anadara granosa</name>
    <dbReference type="NCBI Taxonomy" id="220873"/>
    <lineage>
        <taxon>Eukaryota</taxon>
        <taxon>Metazoa</taxon>
        <taxon>Spiralia</taxon>
        <taxon>Lophotrochozoa</taxon>
        <taxon>Mollusca</taxon>
        <taxon>Bivalvia</taxon>
        <taxon>Autobranchia</taxon>
        <taxon>Pteriomorphia</taxon>
        <taxon>Arcoida</taxon>
        <taxon>Arcoidea</taxon>
        <taxon>Arcidae</taxon>
        <taxon>Tegillarca</taxon>
    </lineage>
</organism>
<dbReference type="PANTHER" id="PTHR22914">
    <property type="entry name" value="CHITIN SYNTHASE"/>
    <property type="match status" value="1"/>
</dbReference>
<sequence>MEAQDKKYSIYDSVFMSQTLLEGSYPLANVDSVPTSTETKDDIQSLSVRKYRIFICTTMYQEAQHEMDRLLKSLSKIADSNKLIDHGIYIESHIFLDNGANGFEIKQFGVQLLALMEDNFEFCKEPGTIVHTPYGIQLSWERNPDMSLFIHLKDNEKVKAKKRWSQVMYMKYVLEYRSKVVGDGSKFKPVLKSNSAYSLFHNSTESLDQGIDMRMFTTYKPTNTEILVDGMEDNNMHTLQVPKVVFGNSSDTSSIHSLVEYGSESGIHFSVDDEITQSRHETGSLDRDSNESRLPSFILSTDADMAFDDECVLDLLNTINKYPEIGGVCGRTFPKGVHQHPIVWLQMFDYAKDFWMIKSAQNIIGSVMCCPGCLSLYRFQAVKDVLQTYSESTQTMEDVFTKDNGEDRWMCTLMMLKGWELRYTYHGRNTTYCPEETVEFMKQRRRWLLSDFANAAVVLRNLKNLMVSNNAFTFIYVVYLIQLFLIMILYPGSTIIMLSLGLELASGLPLIIATPVLAFVPVFYCVILMYNIRQDIEVTIAKLLIFILGAGTLYIFTATSVIVVRDVYDDYQTGNISHIEHMILIAFMGSYIYAALLHPREAWILICGLPYLFYLPLLNIFLPLYAVCNIVDQSWGTRDGENVLSNLFHFICSKSNYPNLLSNCKASSYASLSSSAPDLTDYKTEFWTKIVKTLVGKDVNISISGAERDIGLHKLRKKAVAVFLLANGIWILLLCGFYAFLLQLLDNKSTYGIVMGALMGLSPLIQMCGMTVYRLYDTFSIFGHVVSR</sequence>
<dbReference type="EC" id="2.4.1.16" evidence="2"/>
<dbReference type="Pfam" id="PF03142">
    <property type="entry name" value="Chitin_synth_2"/>
    <property type="match status" value="1"/>
</dbReference>
<evidence type="ECO:0000256" key="7">
    <source>
        <dbReference type="SAM" id="Phobius"/>
    </source>
</evidence>
<comment type="caution">
    <text evidence="8">The sequence shown here is derived from an EMBL/GenBank/DDBJ whole genome shotgun (WGS) entry which is preliminary data.</text>
</comment>
<evidence type="ECO:0000256" key="5">
    <source>
        <dbReference type="ARBA" id="ARBA00022989"/>
    </source>
</evidence>
<dbReference type="InterPro" id="IPR004835">
    <property type="entry name" value="Chitin_synth"/>
</dbReference>
<dbReference type="InterPro" id="IPR029044">
    <property type="entry name" value="Nucleotide-diphossugar_trans"/>
</dbReference>
<feature type="transmembrane region" description="Helical" evidence="7">
    <location>
        <begin position="719"/>
        <end position="741"/>
    </location>
</feature>
<dbReference type="SUPFAM" id="SSF53448">
    <property type="entry name" value="Nucleotide-diphospho-sugar transferases"/>
    <property type="match status" value="1"/>
</dbReference>
<evidence type="ECO:0000313" key="8">
    <source>
        <dbReference type="EMBL" id="KAJ8313553.1"/>
    </source>
</evidence>
<feature type="transmembrane region" description="Helical" evidence="7">
    <location>
        <begin position="543"/>
        <end position="564"/>
    </location>
</feature>
<dbReference type="Proteomes" id="UP001217089">
    <property type="component" value="Unassembled WGS sequence"/>
</dbReference>
<feature type="transmembrane region" description="Helical" evidence="7">
    <location>
        <begin position="753"/>
        <end position="776"/>
    </location>
</feature>
<keyword evidence="3" id="KW-0328">Glycosyltransferase</keyword>
<feature type="transmembrane region" description="Helical" evidence="7">
    <location>
        <begin position="603"/>
        <end position="626"/>
    </location>
</feature>